<evidence type="ECO:0000313" key="2">
    <source>
        <dbReference type="EMBL" id="KKC39421.1"/>
    </source>
</evidence>
<name>A0A0F5QF99_9HYPH</name>
<gene>
    <name evidence="2" type="ORF">WH87_04190</name>
</gene>
<proteinExistence type="predicted"/>
<evidence type="ECO:0000256" key="1">
    <source>
        <dbReference type="SAM" id="SignalP"/>
    </source>
</evidence>
<dbReference type="Proteomes" id="UP000033411">
    <property type="component" value="Unassembled WGS sequence"/>
</dbReference>
<evidence type="ECO:0008006" key="4">
    <source>
        <dbReference type="Google" id="ProtNLM"/>
    </source>
</evidence>
<sequence>MRIQSIVAASLLSMMGCSLSLAASDSVDATFERDDPSNATMTLTAEGEAWRVVFRAGGIPNGAATAADCELEAVGPQDLDGVIAAQLVPFEGELYTMTAADIGADAPVIQVAVGPEGVFVTDAGAADRFCGLGSDIEGFYLRTGAID</sequence>
<feature type="signal peptide" evidence="1">
    <location>
        <begin position="1"/>
        <end position="22"/>
    </location>
</feature>
<dbReference type="OrthoDB" id="8446856at2"/>
<dbReference type="AlphaFoldDB" id="A0A0F5QF99"/>
<keyword evidence="3" id="KW-1185">Reference proteome</keyword>
<feature type="chain" id="PRO_5002494505" description="Alkaline proteinase inhibitor/ Outer membrane lipoprotein Omp19 domain-containing protein" evidence="1">
    <location>
        <begin position="23"/>
        <end position="147"/>
    </location>
</feature>
<dbReference type="PROSITE" id="PS51257">
    <property type="entry name" value="PROKAR_LIPOPROTEIN"/>
    <property type="match status" value="1"/>
</dbReference>
<evidence type="ECO:0000313" key="3">
    <source>
        <dbReference type="Proteomes" id="UP000033411"/>
    </source>
</evidence>
<accession>A0A0F5QF99</accession>
<comment type="caution">
    <text evidence="2">The sequence shown here is derived from an EMBL/GenBank/DDBJ whole genome shotgun (WGS) entry which is preliminary data.</text>
</comment>
<organism evidence="2 3">
    <name type="scientific">Devosia epidermidihirudinis</name>
    <dbReference type="NCBI Taxonomy" id="1293439"/>
    <lineage>
        <taxon>Bacteria</taxon>
        <taxon>Pseudomonadati</taxon>
        <taxon>Pseudomonadota</taxon>
        <taxon>Alphaproteobacteria</taxon>
        <taxon>Hyphomicrobiales</taxon>
        <taxon>Devosiaceae</taxon>
        <taxon>Devosia</taxon>
    </lineage>
</organism>
<dbReference type="RefSeq" id="WP_046138354.1">
    <property type="nucleotide sequence ID" value="NZ_LANJ01000011.1"/>
</dbReference>
<dbReference type="PATRIC" id="fig|1293439.3.peg.397"/>
<keyword evidence="1" id="KW-0732">Signal</keyword>
<reference evidence="2 3" key="1">
    <citation type="submission" date="2015-03" db="EMBL/GenBank/DDBJ databases">
        <authorList>
            <person name="Lepp D."/>
            <person name="Hassan Y.I."/>
            <person name="Li X.-Z."/>
            <person name="Zhou T."/>
        </authorList>
    </citation>
    <scope>NUCLEOTIDE SEQUENCE [LARGE SCALE GENOMIC DNA]</scope>
    <source>
        <strain evidence="2 3">E84</strain>
    </source>
</reference>
<dbReference type="EMBL" id="LANJ01000011">
    <property type="protein sequence ID" value="KKC39421.1"/>
    <property type="molecule type" value="Genomic_DNA"/>
</dbReference>
<protein>
    <recommendedName>
        <fullName evidence="4">Alkaline proteinase inhibitor/ Outer membrane lipoprotein Omp19 domain-containing protein</fullName>
    </recommendedName>
</protein>